<dbReference type="Gene3D" id="3.40.50.620">
    <property type="entry name" value="HUPs"/>
    <property type="match status" value="1"/>
</dbReference>
<dbReference type="STRING" id="321339.SAMN05444340_106176"/>
<gene>
    <name evidence="2" type="ORF">SAMN05444340_106176</name>
</gene>
<evidence type="ECO:0000313" key="3">
    <source>
        <dbReference type="Proteomes" id="UP000199286"/>
    </source>
</evidence>
<dbReference type="InterPro" id="IPR014729">
    <property type="entry name" value="Rossmann-like_a/b/a_fold"/>
</dbReference>
<dbReference type="AlphaFoldDB" id="A0A1H3JD76"/>
<dbReference type="OrthoDB" id="9809813at2"/>
<organism evidence="2 3">
    <name type="scientific">Citreimonas salinaria</name>
    <dbReference type="NCBI Taxonomy" id="321339"/>
    <lineage>
        <taxon>Bacteria</taxon>
        <taxon>Pseudomonadati</taxon>
        <taxon>Pseudomonadota</taxon>
        <taxon>Alphaproteobacteria</taxon>
        <taxon>Rhodobacterales</taxon>
        <taxon>Roseobacteraceae</taxon>
        <taxon>Citreimonas</taxon>
    </lineage>
</organism>
<name>A0A1H3JD76_9RHOB</name>
<dbReference type="Pfam" id="PF02698">
    <property type="entry name" value="DUF218"/>
    <property type="match status" value="1"/>
</dbReference>
<dbReference type="GO" id="GO:0005886">
    <property type="term" value="C:plasma membrane"/>
    <property type="evidence" value="ECO:0007669"/>
    <property type="project" value="TreeGrafter"/>
</dbReference>
<dbReference type="InterPro" id="IPR003848">
    <property type="entry name" value="DUF218"/>
</dbReference>
<protein>
    <submittedName>
        <fullName evidence="2">DUF218 domain-containing protein</fullName>
    </submittedName>
</protein>
<dbReference type="InterPro" id="IPR051599">
    <property type="entry name" value="Cell_Envelope_Assoc"/>
</dbReference>
<dbReference type="Proteomes" id="UP000199286">
    <property type="component" value="Unassembled WGS sequence"/>
</dbReference>
<keyword evidence="3" id="KW-1185">Reference proteome</keyword>
<feature type="domain" description="DUF218" evidence="1">
    <location>
        <begin position="6"/>
        <end position="147"/>
    </location>
</feature>
<accession>A0A1H3JD76</accession>
<evidence type="ECO:0000313" key="2">
    <source>
        <dbReference type="EMBL" id="SDY37134.1"/>
    </source>
</evidence>
<evidence type="ECO:0000259" key="1">
    <source>
        <dbReference type="Pfam" id="PF02698"/>
    </source>
</evidence>
<dbReference type="RefSeq" id="WP_089882862.1">
    <property type="nucleotide sequence ID" value="NZ_FNPF01000006.1"/>
</dbReference>
<proteinExistence type="predicted"/>
<dbReference type="CDD" id="cd06259">
    <property type="entry name" value="YdcF-like"/>
    <property type="match status" value="1"/>
</dbReference>
<dbReference type="EMBL" id="FNPF01000006">
    <property type="protein sequence ID" value="SDY37134.1"/>
    <property type="molecule type" value="Genomic_DNA"/>
</dbReference>
<dbReference type="PANTHER" id="PTHR30336">
    <property type="entry name" value="INNER MEMBRANE PROTEIN, PROBABLE PERMEASE"/>
    <property type="match status" value="1"/>
</dbReference>
<sequence length="164" mass="17461">MDGRPAALVLGAAVWAEGQPSPTLRRRALHAAGLWHAGVPCAIVCCGGMGRHGPSEASVIAALLREAGVPDEALHLEAHSTTTEENIRYALPILHALGVSEVRIVTDSWHAPRAVLLARGMGLHARAAAVPWQGGRRRFQARMVLREGGALVGNALRMAWRGLR</sequence>
<dbReference type="PANTHER" id="PTHR30336:SF20">
    <property type="entry name" value="DUF218 DOMAIN-CONTAINING PROTEIN"/>
    <property type="match status" value="1"/>
</dbReference>
<reference evidence="2 3" key="1">
    <citation type="submission" date="2016-10" db="EMBL/GenBank/DDBJ databases">
        <authorList>
            <person name="de Groot N.N."/>
        </authorList>
    </citation>
    <scope>NUCLEOTIDE SEQUENCE [LARGE SCALE GENOMIC DNA]</scope>
    <source>
        <strain evidence="2 3">DSM 26880</strain>
    </source>
</reference>